<keyword evidence="7" id="KW-0479">Metal-binding</keyword>
<reference evidence="9" key="1">
    <citation type="submission" date="2020-08" db="EMBL/GenBank/DDBJ databases">
        <title>Genome public.</title>
        <authorList>
            <person name="Liu C."/>
            <person name="Sun Q."/>
        </authorList>
    </citation>
    <scope>NUCLEOTIDE SEQUENCE</scope>
    <source>
        <strain evidence="9">BX22</strain>
    </source>
</reference>
<keyword evidence="6 8" id="KW-0472">Membrane</keyword>
<evidence type="ECO:0000256" key="4">
    <source>
        <dbReference type="ARBA" id="ARBA00022692"/>
    </source>
</evidence>
<evidence type="ECO:0000256" key="5">
    <source>
        <dbReference type="ARBA" id="ARBA00022989"/>
    </source>
</evidence>
<organism evidence="9 10">
    <name type="scientific">Ornithinibacillus hominis</name>
    <dbReference type="NCBI Taxonomy" id="2763055"/>
    <lineage>
        <taxon>Bacteria</taxon>
        <taxon>Bacillati</taxon>
        <taxon>Bacillota</taxon>
        <taxon>Bacilli</taxon>
        <taxon>Bacillales</taxon>
        <taxon>Bacillaceae</taxon>
        <taxon>Ornithinibacillus</taxon>
    </lineage>
</organism>
<keyword evidence="7" id="KW-0460">Magnesium</keyword>
<comment type="cofactor">
    <cofactor evidence="7">
        <name>Mg(2+)</name>
        <dbReference type="ChEBI" id="CHEBI:18420"/>
    </cofactor>
</comment>
<feature type="transmembrane region" description="Helical" evidence="8">
    <location>
        <begin position="238"/>
        <end position="259"/>
    </location>
</feature>
<dbReference type="PANTHER" id="PTHR22926">
    <property type="entry name" value="PHOSPHO-N-ACETYLMURAMOYL-PENTAPEPTIDE-TRANSFERASE"/>
    <property type="match status" value="1"/>
</dbReference>
<evidence type="ECO:0000313" key="10">
    <source>
        <dbReference type="Proteomes" id="UP000637359"/>
    </source>
</evidence>
<evidence type="ECO:0000256" key="7">
    <source>
        <dbReference type="PIRSR" id="PIRSR600715-1"/>
    </source>
</evidence>
<protein>
    <submittedName>
        <fullName evidence="9">Undecaprenyl/decaprenyl-phosphate alpha-N-acetylglucosaminyl 1-phosphate transferase</fullName>
    </submittedName>
</protein>
<keyword evidence="4 8" id="KW-0812">Transmembrane</keyword>
<comment type="caution">
    <text evidence="9">The sequence shown here is derived from an EMBL/GenBank/DDBJ whole genome shotgun (WGS) entry which is preliminary data.</text>
</comment>
<keyword evidence="3 9" id="KW-0808">Transferase</keyword>
<feature type="transmembrane region" description="Helical" evidence="8">
    <location>
        <begin position="314"/>
        <end position="336"/>
    </location>
</feature>
<gene>
    <name evidence="9" type="ORF">H8S33_02580</name>
</gene>
<accession>A0A923RFW9</accession>
<dbReference type="RefSeq" id="WP_186868392.1">
    <property type="nucleotide sequence ID" value="NZ_JACOOL010000001.1"/>
</dbReference>
<dbReference type="EMBL" id="JACOOL010000001">
    <property type="protein sequence ID" value="MBC5635704.1"/>
    <property type="molecule type" value="Genomic_DNA"/>
</dbReference>
<keyword evidence="5 8" id="KW-1133">Transmembrane helix</keyword>
<dbReference type="GO" id="GO:0005886">
    <property type="term" value="C:plasma membrane"/>
    <property type="evidence" value="ECO:0007669"/>
    <property type="project" value="UniProtKB-SubCell"/>
</dbReference>
<feature type="transmembrane region" description="Helical" evidence="8">
    <location>
        <begin position="50"/>
        <end position="68"/>
    </location>
</feature>
<evidence type="ECO:0000256" key="2">
    <source>
        <dbReference type="ARBA" id="ARBA00022475"/>
    </source>
</evidence>
<dbReference type="CDD" id="cd06853">
    <property type="entry name" value="GT_WecA_like"/>
    <property type="match status" value="1"/>
</dbReference>
<dbReference type="GO" id="GO:0046872">
    <property type="term" value="F:metal ion binding"/>
    <property type="evidence" value="ECO:0007669"/>
    <property type="project" value="UniProtKB-KW"/>
</dbReference>
<proteinExistence type="predicted"/>
<feature type="transmembrane region" description="Helical" evidence="8">
    <location>
        <begin position="289"/>
        <end position="308"/>
    </location>
</feature>
<evidence type="ECO:0000256" key="3">
    <source>
        <dbReference type="ARBA" id="ARBA00022679"/>
    </source>
</evidence>
<evidence type="ECO:0000256" key="8">
    <source>
        <dbReference type="SAM" id="Phobius"/>
    </source>
</evidence>
<name>A0A923RFW9_9BACI</name>
<feature type="transmembrane region" description="Helical" evidence="8">
    <location>
        <begin position="214"/>
        <end position="232"/>
    </location>
</feature>
<dbReference type="InterPro" id="IPR018480">
    <property type="entry name" value="PNAcMuramoyl-5peptid_Trfase_CS"/>
</dbReference>
<evidence type="ECO:0000256" key="6">
    <source>
        <dbReference type="ARBA" id="ARBA00023136"/>
    </source>
</evidence>
<evidence type="ECO:0000313" key="9">
    <source>
        <dbReference type="EMBL" id="MBC5635704.1"/>
    </source>
</evidence>
<evidence type="ECO:0000256" key="1">
    <source>
        <dbReference type="ARBA" id="ARBA00004651"/>
    </source>
</evidence>
<dbReference type="Pfam" id="PF00953">
    <property type="entry name" value="Glycos_transf_4"/>
    <property type="match status" value="1"/>
</dbReference>
<dbReference type="AlphaFoldDB" id="A0A923RFW9"/>
<feature type="transmembrane region" description="Helical" evidence="8">
    <location>
        <begin position="74"/>
        <end position="91"/>
    </location>
</feature>
<keyword evidence="10" id="KW-1185">Reference proteome</keyword>
<dbReference type="PANTHER" id="PTHR22926:SF3">
    <property type="entry name" value="UNDECAPRENYL-PHOSPHATE ALPHA-N-ACETYLGLUCOSAMINYL 1-PHOSPHATE TRANSFERASE"/>
    <property type="match status" value="1"/>
</dbReference>
<keyword evidence="2" id="KW-1003">Cell membrane</keyword>
<dbReference type="GO" id="GO:0044038">
    <property type="term" value="P:cell wall macromolecule biosynthetic process"/>
    <property type="evidence" value="ECO:0007669"/>
    <property type="project" value="TreeGrafter"/>
</dbReference>
<dbReference type="GO" id="GO:0009103">
    <property type="term" value="P:lipopolysaccharide biosynthetic process"/>
    <property type="evidence" value="ECO:0007669"/>
    <property type="project" value="TreeGrafter"/>
</dbReference>
<feature type="transmembrane region" description="Helical" evidence="8">
    <location>
        <begin position="184"/>
        <end position="202"/>
    </location>
</feature>
<feature type="binding site" evidence="7">
    <location>
        <position position="153"/>
    </location>
    <ligand>
        <name>Mg(2+)</name>
        <dbReference type="ChEBI" id="CHEBI:18420"/>
    </ligand>
</feature>
<dbReference type="GO" id="GO:0016780">
    <property type="term" value="F:phosphotransferase activity, for other substituted phosphate groups"/>
    <property type="evidence" value="ECO:0007669"/>
    <property type="project" value="InterPro"/>
</dbReference>
<dbReference type="GO" id="GO:0071555">
    <property type="term" value="P:cell wall organization"/>
    <property type="evidence" value="ECO:0007669"/>
    <property type="project" value="TreeGrafter"/>
</dbReference>
<dbReference type="Proteomes" id="UP000637359">
    <property type="component" value="Unassembled WGS sequence"/>
</dbReference>
<feature type="binding site" evidence="7">
    <location>
        <position position="213"/>
    </location>
    <ligand>
        <name>Mg(2+)</name>
        <dbReference type="ChEBI" id="CHEBI:18420"/>
    </ligand>
</feature>
<comment type="subcellular location">
    <subcellularLocation>
        <location evidence="1">Cell membrane</location>
        <topology evidence="1">Multi-pass membrane protein</topology>
    </subcellularLocation>
</comment>
<dbReference type="InterPro" id="IPR000715">
    <property type="entry name" value="Glycosyl_transferase_4"/>
</dbReference>
<feature type="transmembrane region" description="Helical" evidence="8">
    <location>
        <begin position="160"/>
        <end position="178"/>
    </location>
</feature>
<sequence length="361" mass="39508">MFNVKELIIAFCIATLTTLFITPLIKKIAYRCNGVDKPDQDRKMHGKERASMGGLAIFIGASVGFLYLKPYDPHMNAIIIGAVIMIITGLIDDIFNLKPLLKLTGQIMAAVVVVSSGLIIEKLTIPFIGTVYIDYFGIVLTIIWIVAASNAINLIDGLDGLAAGVSAIALISMLVMGIMDARLIVVSLCIILIGSCLGFLFHNFYPAKIFMGDTGALFLGYSIGIISMLGLFKNVAFFSFIIPIIVIAVPAFDTVLAIIRRILNRQGIATADRDHIHYRLMKMGYSHRTTVLIIYGFSAFFGSMAIIFNSTRLLTSLAICFFISLGIQLISELAGITRDNRQPLLNSLRKISLFSKGPRVK</sequence>
<dbReference type="PROSITE" id="PS01348">
    <property type="entry name" value="MRAY_2"/>
    <property type="match status" value="1"/>
</dbReference>
<feature type="transmembrane region" description="Helical" evidence="8">
    <location>
        <begin position="6"/>
        <end position="29"/>
    </location>
</feature>
<feature type="transmembrane region" description="Helical" evidence="8">
    <location>
        <begin position="126"/>
        <end position="148"/>
    </location>
</feature>